<dbReference type="InterPro" id="IPR025724">
    <property type="entry name" value="GAG-pre-integrase_dom"/>
</dbReference>
<dbReference type="SUPFAM" id="SSF57756">
    <property type="entry name" value="Retrovirus zinc finger-like domains"/>
    <property type="match status" value="1"/>
</dbReference>
<evidence type="ECO:0000256" key="2">
    <source>
        <dbReference type="ARBA" id="ARBA00022801"/>
    </source>
</evidence>
<dbReference type="RefSeq" id="XP_071933222.1">
    <property type="nucleotide sequence ID" value="XM_072077121.1"/>
</dbReference>
<keyword evidence="1" id="KW-0479">Metal-binding</keyword>
<sequence length="859" mass="97696">MAEMKSIVTSDVVPVMSKIMDHKLNNSNYLDWSKTVRLYLRNIDKDNHLTNDPPKDGSRQTWLREDVRLFLQIWNSIDSEVISLINHCEFVKELMEYLEFLYSGKGNISRIYDVCQAFYRAEKQDKSIMTYFMDFKKIYEEFNLLLPFSSNVKVQQTQREQMAIMSFLAGLSPEFEAAKSQILSNPEISSLQDVFSRVFRTENTQSVQSSSALVGLGKQQYKGGGKGIDTRGQNAEVVVCHYCHKPGHIKRDCMKLQYRNQRTQSAHIASTNDAINHEKSNLTMKQIIGKGYESGGLYILDTQIPKSIACSGIVTPFEAHCRLGHPSLPLLKILCPQFQSLSLLDCESCQFAKHHRVNLSPRVNKRADAPFALVHSDVWGSSPVISKTGFKYFVTFVDDHSRMTWLYLMKNRSELFSHFCAFCAEIKTQFKRSEEDDDLLIYTVTSSSSSPVKPPITQVYSRRQKSPDAYPEPVPSLLDPVSSDDLPIALRKGKRQCTYPVFSKKAIGSKWIFAVKFNPDGSVARLKARLVAKGYVQIYGEDYSDTFSPVAKLTSVRLFISMAATHNWPLHQLDIKNAFLHGDLQEEVYMEQPPGFVAQGESGKVCHLRKSLYGLKQSSRVWFGKFSLAVERFGMQKSKSDHFVFYKQSETGIILLVVYVDDIVITGNDAAGISSLKTFLHSQFQTKDLGLLKYFLGIEVAKSRKGIFLSQRKYVLDLLSETGKLGAKPASTPMIPNLQLTKEGELLEDPGRYRRLVGKLNYLTVTRPDIAYSISVDPRHIENSQLDFVSLLEETWSHGRVKSRMLSRDRVQSQNIELWHNRICKDWRTIGRSLYEGSTWGSIDYLCNKLGMSNIYAPA</sequence>
<dbReference type="SMART" id="SM00343">
    <property type="entry name" value="ZnF_C2HC"/>
    <property type="match status" value="1"/>
</dbReference>
<dbReference type="InterPro" id="IPR013103">
    <property type="entry name" value="RVT_2"/>
</dbReference>
<accession>A0ABM4WN66</accession>
<feature type="domain" description="CCHC-type" evidence="4">
    <location>
        <begin position="240"/>
        <end position="253"/>
    </location>
</feature>
<dbReference type="Gene3D" id="4.10.60.10">
    <property type="entry name" value="Zinc finger, CCHC-type"/>
    <property type="match status" value="1"/>
</dbReference>
<keyword evidence="3" id="KW-0862">Zinc</keyword>
<dbReference type="PANTHER" id="PTHR42648:SF22">
    <property type="entry name" value="REVERSE TRANSCRIPTASE TY1_COPIA-TYPE DOMAIN-CONTAINING PROTEIN"/>
    <property type="match status" value="1"/>
</dbReference>
<dbReference type="InterPro" id="IPR043502">
    <property type="entry name" value="DNA/RNA_pol_sf"/>
</dbReference>
<dbReference type="InterPro" id="IPR001878">
    <property type="entry name" value="Znf_CCHC"/>
</dbReference>
<dbReference type="InterPro" id="IPR036397">
    <property type="entry name" value="RNaseH_sf"/>
</dbReference>
<evidence type="ECO:0000259" key="4">
    <source>
        <dbReference type="PROSITE" id="PS50158"/>
    </source>
</evidence>
<dbReference type="InterPro" id="IPR036875">
    <property type="entry name" value="Znf_CCHC_sf"/>
</dbReference>
<keyword evidence="2" id="KW-0378">Hydrolase</keyword>
<evidence type="ECO:0000256" key="1">
    <source>
        <dbReference type="ARBA" id="ARBA00022723"/>
    </source>
</evidence>
<dbReference type="InterPro" id="IPR039537">
    <property type="entry name" value="Retrotran_Ty1/copia-like"/>
</dbReference>
<dbReference type="Pfam" id="PF14223">
    <property type="entry name" value="Retrotran_gag_2"/>
    <property type="match status" value="1"/>
</dbReference>
<gene>
    <name evidence="6" type="primary">LOC140035757</name>
</gene>
<keyword evidence="3" id="KW-0863">Zinc-finger</keyword>
<reference evidence="6" key="1">
    <citation type="submission" date="2025-08" db="UniProtKB">
        <authorList>
            <consortium name="RefSeq"/>
        </authorList>
    </citation>
    <scope>IDENTIFICATION</scope>
    <source>
        <tissue evidence="6">Leaves</tissue>
    </source>
</reference>
<dbReference type="Pfam" id="PF13976">
    <property type="entry name" value="gag_pre-integrs"/>
    <property type="match status" value="1"/>
</dbReference>
<keyword evidence="5" id="KW-1185">Reference proteome</keyword>
<dbReference type="GeneID" id="140035757"/>
<dbReference type="SUPFAM" id="SSF53098">
    <property type="entry name" value="Ribonuclease H-like"/>
    <property type="match status" value="1"/>
</dbReference>
<dbReference type="InterPro" id="IPR012337">
    <property type="entry name" value="RNaseH-like_sf"/>
</dbReference>
<proteinExistence type="predicted"/>
<dbReference type="Gene3D" id="3.30.420.10">
    <property type="entry name" value="Ribonuclease H-like superfamily/Ribonuclease H"/>
    <property type="match status" value="1"/>
</dbReference>
<dbReference type="PROSITE" id="PS50158">
    <property type="entry name" value="ZF_CCHC"/>
    <property type="match status" value="1"/>
</dbReference>
<protein>
    <recommendedName>
        <fullName evidence="4">CCHC-type domain-containing protein</fullName>
    </recommendedName>
</protein>
<evidence type="ECO:0000313" key="5">
    <source>
        <dbReference type="Proteomes" id="UP001652660"/>
    </source>
</evidence>
<name>A0ABM4WN66_COFAR</name>
<dbReference type="Pfam" id="PF07727">
    <property type="entry name" value="RVT_2"/>
    <property type="match status" value="1"/>
</dbReference>
<organism evidence="5 6">
    <name type="scientific">Coffea arabica</name>
    <name type="common">Arabian coffee</name>
    <dbReference type="NCBI Taxonomy" id="13443"/>
    <lineage>
        <taxon>Eukaryota</taxon>
        <taxon>Viridiplantae</taxon>
        <taxon>Streptophyta</taxon>
        <taxon>Embryophyta</taxon>
        <taxon>Tracheophyta</taxon>
        <taxon>Spermatophyta</taxon>
        <taxon>Magnoliopsida</taxon>
        <taxon>eudicotyledons</taxon>
        <taxon>Gunneridae</taxon>
        <taxon>Pentapetalae</taxon>
        <taxon>asterids</taxon>
        <taxon>lamiids</taxon>
        <taxon>Gentianales</taxon>
        <taxon>Rubiaceae</taxon>
        <taxon>Ixoroideae</taxon>
        <taxon>Gardenieae complex</taxon>
        <taxon>Bertiereae - Coffeeae clade</taxon>
        <taxon>Coffeeae</taxon>
        <taxon>Coffea</taxon>
    </lineage>
</organism>
<dbReference type="PANTHER" id="PTHR42648">
    <property type="entry name" value="TRANSPOSASE, PUTATIVE-RELATED"/>
    <property type="match status" value="1"/>
</dbReference>
<evidence type="ECO:0000256" key="3">
    <source>
        <dbReference type="PROSITE-ProRule" id="PRU00047"/>
    </source>
</evidence>
<evidence type="ECO:0000313" key="6">
    <source>
        <dbReference type="RefSeq" id="XP_071933222.1"/>
    </source>
</evidence>
<dbReference type="SUPFAM" id="SSF56672">
    <property type="entry name" value="DNA/RNA polymerases"/>
    <property type="match status" value="1"/>
</dbReference>
<dbReference type="Proteomes" id="UP001652660">
    <property type="component" value="Chromosome 2c"/>
</dbReference>